<name>A0ABR6BSZ4_9PSEU</name>
<organism evidence="3 4">
    <name type="scientific">Kutzneria viridogrisea</name>
    <dbReference type="NCBI Taxonomy" id="47990"/>
    <lineage>
        <taxon>Bacteria</taxon>
        <taxon>Bacillati</taxon>
        <taxon>Actinomycetota</taxon>
        <taxon>Actinomycetes</taxon>
        <taxon>Pseudonocardiales</taxon>
        <taxon>Pseudonocardiaceae</taxon>
        <taxon>Kutzneria</taxon>
    </lineage>
</organism>
<dbReference type="Gene3D" id="3.40.50.1820">
    <property type="entry name" value="alpha/beta hydrolase"/>
    <property type="match status" value="1"/>
</dbReference>
<dbReference type="InterPro" id="IPR029058">
    <property type="entry name" value="AB_hydrolase_fold"/>
</dbReference>
<feature type="domain" description="AB hydrolase-1" evidence="2">
    <location>
        <begin position="34"/>
        <end position="287"/>
    </location>
</feature>
<gene>
    <name evidence="3" type="ORF">BC739_007275</name>
</gene>
<evidence type="ECO:0000313" key="3">
    <source>
        <dbReference type="EMBL" id="MBA8930042.1"/>
    </source>
</evidence>
<dbReference type="SUPFAM" id="SSF53474">
    <property type="entry name" value="alpha/beta-Hydrolases"/>
    <property type="match status" value="1"/>
</dbReference>
<evidence type="ECO:0000259" key="2">
    <source>
        <dbReference type="Pfam" id="PF12697"/>
    </source>
</evidence>
<proteinExistence type="predicted"/>
<evidence type="ECO:0000256" key="1">
    <source>
        <dbReference type="ARBA" id="ARBA00022801"/>
    </source>
</evidence>
<dbReference type="InterPro" id="IPR000073">
    <property type="entry name" value="AB_hydrolase_1"/>
</dbReference>
<protein>
    <submittedName>
        <fullName evidence="3">Pimeloyl-ACP methyl ester carboxylesterase</fullName>
    </submittedName>
</protein>
<sequence>MSPWDQAARSRFTTEDGTVLHVVDEGPADAPVTLVLVHAWTLDHTTWDRVADGLGGSVRVLRYDHRGHGGSAPSPEGTARIEQLADDLAELLADRVPTGRVVLAGHSIGGMTIMALAERHPELVADRVSAVAFVATSCGDLRTLRLGLPRPVAALVMRGEQVVNRKLAKLPHKVMLRRTAGIRPGVRWLLFGADPDWRDVASAAEQFGRCHPQTLVGLRTSLAEHERRQALAAYRDVPVLVLAGGADRLTTVPHAKVIARELPDAELVIYPGAGHMVPVERGTEVTARLAALVERVAKR</sequence>
<accession>A0ABR6BSZ4</accession>
<evidence type="ECO:0000313" key="4">
    <source>
        <dbReference type="Proteomes" id="UP000517916"/>
    </source>
</evidence>
<dbReference type="Pfam" id="PF12697">
    <property type="entry name" value="Abhydrolase_6"/>
    <property type="match status" value="1"/>
</dbReference>
<dbReference type="EMBL" id="JACJID010000006">
    <property type="protein sequence ID" value="MBA8930042.1"/>
    <property type="molecule type" value="Genomic_DNA"/>
</dbReference>
<dbReference type="RefSeq" id="WP_042220253.1">
    <property type="nucleotide sequence ID" value="NZ_BAAABQ010000014.1"/>
</dbReference>
<keyword evidence="4" id="KW-1185">Reference proteome</keyword>
<dbReference type="InterPro" id="IPR050266">
    <property type="entry name" value="AB_hydrolase_sf"/>
</dbReference>
<comment type="caution">
    <text evidence="3">The sequence shown here is derived from an EMBL/GenBank/DDBJ whole genome shotgun (WGS) entry which is preliminary data.</text>
</comment>
<dbReference type="PANTHER" id="PTHR43798">
    <property type="entry name" value="MONOACYLGLYCEROL LIPASE"/>
    <property type="match status" value="1"/>
</dbReference>
<keyword evidence="1" id="KW-0378">Hydrolase</keyword>
<dbReference type="PANTHER" id="PTHR43798:SF31">
    <property type="entry name" value="AB HYDROLASE SUPERFAMILY PROTEIN YCLE"/>
    <property type="match status" value="1"/>
</dbReference>
<dbReference type="Proteomes" id="UP000517916">
    <property type="component" value="Unassembled WGS sequence"/>
</dbReference>
<reference evidence="3 4" key="1">
    <citation type="submission" date="2020-08" db="EMBL/GenBank/DDBJ databases">
        <title>Genomic Encyclopedia of Archaeal and Bacterial Type Strains, Phase II (KMG-II): from individual species to whole genera.</title>
        <authorList>
            <person name="Goeker M."/>
        </authorList>
    </citation>
    <scope>NUCLEOTIDE SEQUENCE [LARGE SCALE GENOMIC DNA]</scope>
    <source>
        <strain evidence="3 4">DSM 43850</strain>
    </source>
</reference>